<dbReference type="Proteomes" id="UP000332933">
    <property type="component" value="Unassembled WGS sequence"/>
</dbReference>
<evidence type="ECO:0000313" key="1">
    <source>
        <dbReference type="EMBL" id="KAF0693525.1"/>
    </source>
</evidence>
<gene>
    <name evidence="2" type="primary">Aste57867_15523</name>
    <name evidence="1" type="ORF">As57867_015467</name>
    <name evidence="2" type="ORF">ASTE57867_15523</name>
</gene>
<protein>
    <submittedName>
        <fullName evidence="2">Aste57867_15523 protein</fullName>
    </submittedName>
</protein>
<sequence length="118" mass="13643">MGLLGAKREAQLKSGIEQWLLKKKDDEPEQLKQIKEILKSHDTQKHLLPLSFHKHIKPPVKPAQRLLVKPEVVSGKRVPFTKSMARKSRPVVMDVIYESEDYENEKRKVATASSLMFR</sequence>
<dbReference type="EMBL" id="CAADRA010005705">
    <property type="protein sequence ID" value="VFT92325.1"/>
    <property type="molecule type" value="Genomic_DNA"/>
</dbReference>
<name>A0A485L4B8_9STRA</name>
<organism evidence="2 3">
    <name type="scientific">Aphanomyces stellatus</name>
    <dbReference type="NCBI Taxonomy" id="120398"/>
    <lineage>
        <taxon>Eukaryota</taxon>
        <taxon>Sar</taxon>
        <taxon>Stramenopiles</taxon>
        <taxon>Oomycota</taxon>
        <taxon>Saprolegniomycetes</taxon>
        <taxon>Saprolegniales</taxon>
        <taxon>Verrucalvaceae</taxon>
        <taxon>Aphanomyces</taxon>
    </lineage>
</organism>
<proteinExistence type="predicted"/>
<reference evidence="2 3" key="1">
    <citation type="submission" date="2019-03" db="EMBL/GenBank/DDBJ databases">
        <authorList>
            <person name="Gaulin E."/>
            <person name="Dumas B."/>
        </authorList>
    </citation>
    <scope>NUCLEOTIDE SEQUENCE [LARGE SCALE GENOMIC DNA]</scope>
    <source>
        <strain evidence="2">CBS 568.67</strain>
    </source>
</reference>
<evidence type="ECO:0000313" key="3">
    <source>
        <dbReference type="Proteomes" id="UP000332933"/>
    </source>
</evidence>
<accession>A0A485L4B8</accession>
<reference evidence="1" key="2">
    <citation type="submission" date="2019-06" db="EMBL/GenBank/DDBJ databases">
        <title>Genomics analysis of Aphanomyces spp. identifies a new class of oomycete effector associated with host adaptation.</title>
        <authorList>
            <person name="Gaulin E."/>
        </authorList>
    </citation>
    <scope>NUCLEOTIDE SEQUENCE</scope>
    <source>
        <strain evidence="1">CBS 578.67</strain>
    </source>
</reference>
<keyword evidence="3" id="KW-1185">Reference proteome</keyword>
<dbReference type="OrthoDB" id="70367at2759"/>
<evidence type="ECO:0000313" key="2">
    <source>
        <dbReference type="EMBL" id="VFT92325.1"/>
    </source>
</evidence>
<dbReference type="EMBL" id="VJMH01005684">
    <property type="protein sequence ID" value="KAF0693525.1"/>
    <property type="molecule type" value="Genomic_DNA"/>
</dbReference>
<dbReference type="AlphaFoldDB" id="A0A485L4B8"/>